<dbReference type="AlphaFoldDB" id="A0A0E9W0E3"/>
<name>A0A0E9W0E3_ANGAN</name>
<reference evidence="1" key="2">
    <citation type="journal article" date="2015" name="Fish Shellfish Immunol.">
        <title>Early steps in the European eel (Anguilla anguilla)-Vibrio vulnificus interaction in the gills: Role of the RtxA13 toxin.</title>
        <authorList>
            <person name="Callol A."/>
            <person name="Pajuelo D."/>
            <person name="Ebbesson L."/>
            <person name="Teles M."/>
            <person name="MacKenzie S."/>
            <person name="Amaro C."/>
        </authorList>
    </citation>
    <scope>NUCLEOTIDE SEQUENCE</scope>
</reference>
<reference evidence="1" key="1">
    <citation type="submission" date="2014-11" db="EMBL/GenBank/DDBJ databases">
        <authorList>
            <person name="Amaro Gonzalez C."/>
        </authorList>
    </citation>
    <scope>NUCLEOTIDE SEQUENCE</scope>
</reference>
<sequence length="71" mass="7865">MPSSRICLDLSPGLPAHAQHACFLFSQRERTPDPPGGMGPRFTKFSIFVVLSQDEERHLSRGESVILNSVI</sequence>
<dbReference type="EMBL" id="GBXM01024750">
    <property type="protein sequence ID" value="JAH83827.1"/>
    <property type="molecule type" value="Transcribed_RNA"/>
</dbReference>
<proteinExistence type="predicted"/>
<organism evidence="1">
    <name type="scientific">Anguilla anguilla</name>
    <name type="common">European freshwater eel</name>
    <name type="synonym">Muraena anguilla</name>
    <dbReference type="NCBI Taxonomy" id="7936"/>
    <lineage>
        <taxon>Eukaryota</taxon>
        <taxon>Metazoa</taxon>
        <taxon>Chordata</taxon>
        <taxon>Craniata</taxon>
        <taxon>Vertebrata</taxon>
        <taxon>Euteleostomi</taxon>
        <taxon>Actinopterygii</taxon>
        <taxon>Neopterygii</taxon>
        <taxon>Teleostei</taxon>
        <taxon>Anguilliformes</taxon>
        <taxon>Anguillidae</taxon>
        <taxon>Anguilla</taxon>
    </lineage>
</organism>
<accession>A0A0E9W0E3</accession>
<protein>
    <submittedName>
        <fullName evidence="1">Uncharacterized protein</fullName>
    </submittedName>
</protein>
<evidence type="ECO:0000313" key="1">
    <source>
        <dbReference type="EMBL" id="JAH83827.1"/>
    </source>
</evidence>